<evidence type="ECO:0000313" key="2">
    <source>
        <dbReference type="Proteomes" id="UP000008130"/>
    </source>
</evidence>
<dbReference type="AlphaFoldDB" id="F2IY35"/>
<dbReference type="HOGENOM" id="CLU_1446427_0_0_5"/>
<sequence>MTKVQFSDLLRDLAADPGFRKTFADSPAKALRARGFDPDLLALPERIDLAALERRLAAMQAGREIPRVKPGEKIDDLKPQDAWDRFLMIGLKEGLAASTTVNATANLTAVVIYGSSAATSTSTTSTTTTTAAAGRVAGPLSPGELNRLTLLREIARADPAGLTFTVRGPDGTVVDGLDVNATRALLGRLK</sequence>
<dbReference type="RefSeq" id="WP_013652856.1">
    <property type="nucleotide sequence ID" value="NC_015259.1"/>
</dbReference>
<name>F2IY35_POLGS</name>
<proteinExistence type="predicted"/>
<keyword evidence="2" id="KW-1185">Reference proteome</keyword>
<dbReference type="KEGG" id="pgv:SL003B_2113"/>
<gene>
    <name evidence="1" type="ordered locus">SL003B_2113</name>
</gene>
<dbReference type="EMBL" id="CP002568">
    <property type="protein sequence ID" value="ADZ70538.1"/>
    <property type="molecule type" value="Genomic_DNA"/>
</dbReference>
<dbReference type="Proteomes" id="UP000008130">
    <property type="component" value="Chromosome"/>
</dbReference>
<accession>F2IY35</accession>
<dbReference type="STRING" id="991905.SL003B_2113"/>
<dbReference type="OrthoDB" id="9828079at2"/>
<organism evidence="1 2">
    <name type="scientific">Polymorphum gilvum (strain LMG 25793 / CGMCC 1.9160 / SL003B-26A1)</name>
    <dbReference type="NCBI Taxonomy" id="991905"/>
    <lineage>
        <taxon>Bacteria</taxon>
        <taxon>Pseudomonadati</taxon>
        <taxon>Pseudomonadota</taxon>
        <taxon>Alphaproteobacteria</taxon>
        <taxon>Rhodobacterales</taxon>
        <taxon>Paracoccaceae</taxon>
        <taxon>Polymorphum</taxon>
    </lineage>
</organism>
<reference evidence="1 2" key="1">
    <citation type="journal article" date="2011" name="J. Bacteriol.">
        <title>Complete genome sequence of Polymorphum gilvum SL003B-26A1T, a crude oil-degrading bacterium from oil-polluted saline soil.</title>
        <authorList>
            <person name="Li S.G."/>
            <person name="Tang Y.Q."/>
            <person name="Nie Y."/>
            <person name="Cai M."/>
            <person name="Wu X.L."/>
        </authorList>
    </citation>
    <scope>NUCLEOTIDE SEQUENCE [LARGE SCALE GENOMIC DNA]</scope>
    <source>
        <strain evidence="2">LMG 25793 / CGMCC 1.9160 / SL003B-26A1</strain>
    </source>
</reference>
<evidence type="ECO:0000313" key="1">
    <source>
        <dbReference type="EMBL" id="ADZ70538.1"/>
    </source>
</evidence>
<dbReference type="PATRIC" id="fig|991905.3.peg.2166"/>
<protein>
    <submittedName>
        <fullName evidence="1">Uncharacterized protein</fullName>
    </submittedName>
</protein>